<evidence type="ECO:0000313" key="3">
    <source>
        <dbReference type="Proteomes" id="UP001194468"/>
    </source>
</evidence>
<dbReference type="SUPFAM" id="SSF53335">
    <property type="entry name" value="S-adenosyl-L-methionine-dependent methyltransferases"/>
    <property type="match status" value="1"/>
</dbReference>
<name>A0AAD4BRJ6_BOLED</name>
<dbReference type="Proteomes" id="UP001194468">
    <property type="component" value="Unassembled WGS sequence"/>
</dbReference>
<dbReference type="Gene3D" id="3.40.50.150">
    <property type="entry name" value="Vaccinia Virus protein VP39"/>
    <property type="match status" value="1"/>
</dbReference>
<dbReference type="InterPro" id="IPR029063">
    <property type="entry name" value="SAM-dependent_MTases_sf"/>
</dbReference>
<reference evidence="2" key="2">
    <citation type="journal article" date="2020" name="Nat. Commun.">
        <title>Large-scale genome sequencing of mycorrhizal fungi provides insights into the early evolution of symbiotic traits.</title>
        <authorList>
            <person name="Miyauchi S."/>
            <person name="Kiss E."/>
            <person name="Kuo A."/>
            <person name="Drula E."/>
            <person name="Kohler A."/>
            <person name="Sanchez-Garcia M."/>
            <person name="Morin E."/>
            <person name="Andreopoulos B."/>
            <person name="Barry K.W."/>
            <person name="Bonito G."/>
            <person name="Buee M."/>
            <person name="Carver A."/>
            <person name="Chen C."/>
            <person name="Cichocki N."/>
            <person name="Clum A."/>
            <person name="Culley D."/>
            <person name="Crous P.W."/>
            <person name="Fauchery L."/>
            <person name="Girlanda M."/>
            <person name="Hayes R.D."/>
            <person name="Keri Z."/>
            <person name="LaButti K."/>
            <person name="Lipzen A."/>
            <person name="Lombard V."/>
            <person name="Magnuson J."/>
            <person name="Maillard F."/>
            <person name="Murat C."/>
            <person name="Nolan M."/>
            <person name="Ohm R.A."/>
            <person name="Pangilinan J."/>
            <person name="Pereira M.F."/>
            <person name="Perotto S."/>
            <person name="Peter M."/>
            <person name="Pfister S."/>
            <person name="Riley R."/>
            <person name="Sitrit Y."/>
            <person name="Stielow J.B."/>
            <person name="Szollosi G."/>
            <person name="Zifcakova L."/>
            <person name="Stursova M."/>
            <person name="Spatafora J.W."/>
            <person name="Tedersoo L."/>
            <person name="Vaario L.M."/>
            <person name="Yamada A."/>
            <person name="Yan M."/>
            <person name="Wang P."/>
            <person name="Xu J."/>
            <person name="Bruns T."/>
            <person name="Baldrian P."/>
            <person name="Vilgalys R."/>
            <person name="Dunand C."/>
            <person name="Henrissat B."/>
            <person name="Grigoriev I.V."/>
            <person name="Hibbett D."/>
            <person name="Nagy L.G."/>
            <person name="Martin F.M."/>
        </authorList>
    </citation>
    <scope>NUCLEOTIDE SEQUENCE</scope>
    <source>
        <strain evidence="2">BED1</strain>
    </source>
</reference>
<dbReference type="Pfam" id="PF13649">
    <property type="entry name" value="Methyltransf_25"/>
    <property type="match status" value="1"/>
</dbReference>
<gene>
    <name evidence="2" type="ORF">L210DRAFT_2293357</name>
</gene>
<feature type="domain" description="Methyltransferase" evidence="1">
    <location>
        <begin position="62"/>
        <end position="156"/>
    </location>
</feature>
<proteinExistence type="predicted"/>
<accession>A0AAD4BRJ6</accession>
<protein>
    <recommendedName>
        <fullName evidence="1">Methyltransferase domain-containing protein</fullName>
    </recommendedName>
</protein>
<sequence>MSVTISQSPTERTTHSYEGSLYLLPSDEEERQRLLVQHQLYTRLFSGRLIFPPISFSEKDEVLDIGTGAGAWLCDVRAQLPEPVQLYGIDIESRLFPKYPTISANVHLSICVSTSLPSYWSSKFTLVHQRLLIAAYTRDQWRRSIDEMYRVLVPGGLAQLIEVGPEWISGPKTAKHLLLLDEFFTSKGMLMRCAVYVADMLKAAGFVDVTSEEVVMNMGKWAGEDGVQGKDATIGAWRGMRDPVLRAGGMGHYASAEEFDKTMDEISEEWDSTEGTHTTVRVFYGRKPM</sequence>
<evidence type="ECO:0000313" key="2">
    <source>
        <dbReference type="EMBL" id="KAF8437905.1"/>
    </source>
</evidence>
<dbReference type="InterPro" id="IPR041698">
    <property type="entry name" value="Methyltransf_25"/>
</dbReference>
<reference evidence="2" key="1">
    <citation type="submission" date="2019-10" db="EMBL/GenBank/DDBJ databases">
        <authorList>
            <consortium name="DOE Joint Genome Institute"/>
            <person name="Kuo A."/>
            <person name="Miyauchi S."/>
            <person name="Kiss E."/>
            <person name="Drula E."/>
            <person name="Kohler A."/>
            <person name="Sanchez-Garcia M."/>
            <person name="Andreopoulos B."/>
            <person name="Barry K.W."/>
            <person name="Bonito G."/>
            <person name="Buee M."/>
            <person name="Carver A."/>
            <person name="Chen C."/>
            <person name="Cichocki N."/>
            <person name="Clum A."/>
            <person name="Culley D."/>
            <person name="Crous P.W."/>
            <person name="Fauchery L."/>
            <person name="Girlanda M."/>
            <person name="Hayes R."/>
            <person name="Keri Z."/>
            <person name="LaButti K."/>
            <person name="Lipzen A."/>
            <person name="Lombard V."/>
            <person name="Magnuson J."/>
            <person name="Maillard F."/>
            <person name="Morin E."/>
            <person name="Murat C."/>
            <person name="Nolan M."/>
            <person name="Ohm R."/>
            <person name="Pangilinan J."/>
            <person name="Pereira M."/>
            <person name="Perotto S."/>
            <person name="Peter M."/>
            <person name="Riley R."/>
            <person name="Sitrit Y."/>
            <person name="Stielow B."/>
            <person name="Szollosi G."/>
            <person name="Zifcakova L."/>
            <person name="Stursova M."/>
            <person name="Spatafora J.W."/>
            <person name="Tedersoo L."/>
            <person name="Vaario L.-M."/>
            <person name="Yamada A."/>
            <person name="Yan M."/>
            <person name="Wang P."/>
            <person name="Xu J."/>
            <person name="Bruns T."/>
            <person name="Baldrian P."/>
            <person name="Vilgalys R."/>
            <person name="Henrissat B."/>
            <person name="Grigoriev I.V."/>
            <person name="Hibbett D."/>
            <person name="Nagy L.G."/>
            <person name="Martin F.M."/>
        </authorList>
    </citation>
    <scope>NUCLEOTIDE SEQUENCE</scope>
    <source>
        <strain evidence="2">BED1</strain>
    </source>
</reference>
<organism evidence="2 3">
    <name type="scientific">Boletus edulis BED1</name>
    <dbReference type="NCBI Taxonomy" id="1328754"/>
    <lineage>
        <taxon>Eukaryota</taxon>
        <taxon>Fungi</taxon>
        <taxon>Dikarya</taxon>
        <taxon>Basidiomycota</taxon>
        <taxon>Agaricomycotina</taxon>
        <taxon>Agaricomycetes</taxon>
        <taxon>Agaricomycetidae</taxon>
        <taxon>Boletales</taxon>
        <taxon>Boletineae</taxon>
        <taxon>Boletaceae</taxon>
        <taxon>Boletoideae</taxon>
        <taxon>Boletus</taxon>
    </lineage>
</organism>
<dbReference type="AlphaFoldDB" id="A0AAD4BRJ6"/>
<dbReference type="CDD" id="cd02440">
    <property type="entry name" value="AdoMet_MTases"/>
    <property type="match status" value="1"/>
</dbReference>
<keyword evidence="3" id="KW-1185">Reference proteome</keyword>
<evidence type="ECO:0000259" key="1">
    <source>
        <dbReference type="Pfam" id="PF13649"/>
    </source>
</evidence>
<comment type="caution">
    <text evidence="2">The sequence shown here is derived from an EMBL/GenBank/DDBJ whole genome shotgun (WGS) entry which is preliminary data.</text>
</comment>
<dbReference type="EMBL" id="WHUW01000017">
    <property type="protein sequence ID" value="KAF8437905.1"/>
    <property type="molecule type" value="Genomic_DNA"/>
</dbReference>